<dbReference type="OrthoDB" id="6108017at2759"/>
<dbReference type="SUPFAM" id="SSF52540">
    <property type="entry name" value="P-loop containing nucleoside triphosphate hydrolases"/>
    <property type="match status" value="1"/>
</dbReference>
<dbReference type="GO" id="GO:0030048">
    <property type="term" value="P:actin filament-based movement"/>
    <property type="evidence" value="ECO:0007669"/>
    <property type="project" value="TreeGrafter"/>
</dbReference>
<evidence type="ECO:0000256" key="4">
    <source>
        <dbReference type="PROSITE-ProRule" id="PRU00782"/>
    </source>
</evidence>
<evidence type="ECO:0000313" key="6">
    <source>
        <dbReference type="EMBL" id="KHJ86070.1"/>
    </source>
</evidence>
<sequence length="178" mass="20044">MLTDAIVDDAADFPRLNDALGRAGLSPNEIFDIWRTVAGVLHLGNIDFVDNVDDSRGGCKMDPATDGSLNIAAELLGMEMAELKMSLSPRRSRLRQHRDLREDEAFLVRHYAGTVCYETGQFLEKNNDTLHNSLEFLVEQSSVAFIRNLFEGAHAQEPTPGKRIQWWKTAGSQRRREV</sequence>
<evidence type="ECO:0000313" key="7">
    <source>
        <dbReference type="Proteomes" id="UP000053660"/>
    </source>
</evidence>
<keyword evidence="4" id="KW-0518">Myosin</keyword>
<dbReference type="Gene3D" id="1.20.58.530">
    <property type="match status" value="1"/>
</dbReference>
<name>A0A0B1SS92_OESDE</name>
<keyword evidence="7" id="KW-1185">Reference proteome</keyword>
<dbReference type="GO" id="GO:0030139">
    <property type="term" value="C:endocytic vesicle"/>
    <property type="evidence" value="ECO:0007669"/>
    <property type="project" value="TreeGrafter"/>
</dbReference>
<organism evidence="6 7">
    <name type="scientific">Oesophagostomum dentatum</name>
    <name type="common">Nodular worm</name>
    <dbReference type="NCBI Taxonomy" id="61180"/>
    <lineage>
        <taxon>Eukaryota</taxon>
        <taxon>Metazoa</taxon>
        <taxon>Ecdysozoa</taxon>
        <taxon>Nematoda</taxon>
        <taxon>Chromadorea</taxon>
        <taxon>Rhabditida</taxon>
        <taxon>Rhabditina</taxon>
        <taxon>Rhabditomorpha</taxon>
        <taxon>Strongyloidea</taxon>
        <taxon>Strongylidae</taxon>
        <taxon>Oesophagostomum</taxon>
    </lineage>
</organism>
<evidence type="ECO:0000256" key="2">
    <source>
        <dbReference type="ARBA" id="ARBA00022840"/>
    </source>
</evidence>
<evidence type="ECO:0000259" key="5">
    <source>
        <dbReference type="PROSITE" id="PS51456"/>
    </source>
</evidence>
<protein>
    <recommendedName>
        <fullName evidence="5">Myosin motor domain-containing protein</fullName>
    </recommendedName>
</protein>
<dbReference type="GO" id="GO:0007015">
    <property type="term" value="P:actin filament organization"/>
    <property type="evidence" value="ECO:0007669"/>
    <property type="project" value="TreeGrafter"/>
</dbReference>
<keyword evidence="1" id="KW-0547">Nucleotide-binding</keyword>
<keyword evidence="4" id="KW-0505">Motor protein</keyword>
<dbReference type="Gene3D" id="1.20.120.720">
    <property type="entry name" value="Myosin VI head, motor domain, U50 subdomain"/>
    <property type="match status" value="2"/>
</dbReference>
<dbReference type="Proteomes" id="UP000053660">
    <property type="component" value="Unassembled WGS sequence"/>
</dbReference>
<dbReference type="GO" id="GO:0005524">
    <property type="term" value="F:ATP binding"/>
    <property type="evidence" value="ECO:0007669"/>
    <property type="project" value="UniProtKB-KW"/>
</dbReference>
<feature type="domain" description="Myosin motor" evidence="5">
    <location>
        <begin position="1"/>
        <end position="178"/>
    </location>
</feature>
<dbReference type="AlphaFoldDB" id="A0A0B1SS92"/>
<comment type="caution">
    <text evidence="4">Lacks conserved residue(s) required for the propagation of feature annotation.</text>
</comment>
<evidence type="ECO:0000256" key="3">
    <source>
        <dbReference type="ARBA" id="ARBA00023203"/>
    </source>
</evidence>
<keyword evidence="3 4" id="KW-0009">Actin-binding</keyword>
<dbReference type="InterPro" id="IPR001609">
    <property type="entry name" value="Myosin_head_motor_dom-like"/>
</dbReference>
<comment type="similarity">
    <text evidence="4">Belongs to the TRAFAC class myosin-kinesin ATPase superfamily. Myosin family.</text>
</comment>
<dbReference type="PANTHER" id="PTHR13140:SF745">
    <property type="entry name" value="UNCONVENTIONAL MYOSIN-VI"/>
    <property type="match status" value="1"/>
</dbReference>
<accession>A0A0B1SS92</accession>
<dbReference type="InterPro" id="IPR027417">
    <property type="entry name" value="P-loop_NTPase"/>
</dbReference>
<proteinExistence type="inferred from homology"/>
<dbReference type="Pfam" id="PF00063">
    <property type="entry name" value="Myosin_head"/>
    <property type="match status" value="2"/>
</dbReference>
<gene>
    <name evidence="6" type="ORF">OESDEN_14191</name>
</gene>
<dbReference type="Gene3D" id="1.10.10.820">
    <property type="match status" value="1"/>
</dbReference>
<dbReference type="GO" id="GO:0016459">
    <property type="term" value="C:myosin complex"/>
    <property type="evidence" value="ECO:0007669"/>
    <property type="project" value="UniProtKB-KW"/>
</dbReference>
<keyword evidence="2" id="KW-0067">ATP-binding</keyword>
<dbReference type="EMBL" id="KN561649">
    <property type="protein sequence ID" value="KHJ86070.1"/>
    <property type="molecule type" value="Genomic_DNA"/>
</dbReference>
<dbReference type="GO" id="GO:0000146">
    <property type="term" value="F:microfilament motor activity"/>
    <property type="evidence" value="ECO:0007669"/>
    <property type="project" value="TreeGrafter"/>
</dbReference>
<dbReference type="GO" id="GO:0051015">
    <property type="term" value="F:actin filament binding"/>
    <property type="evidence" value="ECO:0007669"/>
    <property type="project" value="TreeGrafter"/>
</dbReference>
<evidence type="ECO:0000256" key="1">
    <source>
        <dbReference type="ARBA" id="ARBA00022741"/>
    </source>
</evidence>
<dbReference type="GO" id="GO:0005886">
    <property type="term" value="C:plasma membrane"/>
    <property type="evidence" value="ECO:0007669"/>
    <property type="project" value="TreeGrafter"/>
</dbReference>
<dbReference type="PROSITE" id="PS51456">
    <property type="entry name" value="MYOSIN_MOTOR"/>
    <property type="match status" value="1"/>
</dbReference>
<dbReference type="PANTHER" id="PTHR13140">
    <property type="entry name" value="MYOSIN"/>
    <property type="match status" value="1"/>
</dbReference>
<reference evidence="6 7" key="1">
    <citation type="submission" date="2014-03" db="EMBL/GenBank/DDBJ databases">
        <title>Draft genome of the hookworm Oesophagostomum dentatum.</title>
        <authorList>
            <person name="Mitreva M."/>
        </authorList>
    </citation>
    <scope>NUCLEOTIDE SEQUENCE [LARGE SCALE GENOMIC DNA]</scope>
    <source>
        <strain evidence="6 7">OD-Hann</strain>
    </source>
</reference>